<comment type="caution">
    <text evidence="3">The sequence shown here is derived from an EMBL/GenBank/DDBJ whole genome shotgun (WGS) entry which is preliminary data.</text>
</comment>
<sequence>MQASARATWRPLMLALLLAAAAPASARVTRRTLQQVQRQAPGPTIANWNHDHSTTPLVFAAVETVEDVVAVVSDPTLYPSPLLPVVSVHSVTECNVNDEGTILSLVSMDKVLGLDTSRGTVKVQAGIKLLALHDWLGTQGWEFSFAPEIGDASVGSLVVSTSKDSSLDGPGYLTALVEEVTYVSGDGKLVTISAASNGKELYDLTSSYGTMGIVVEVVLRVRPQKYIYTIPNFICITGSTREAHEEFARRLVKLRADADNLMVIASPKIGTAYAEQRKKLADQGAAAEQAKQWASYNTVEIIKQIKYSAFKDGALPSFPWNKLLTATIPIINPFFPAVHFRRALVNHYPAVSATEPRLDFSYYEHRDFSRFVEVYAGAMDFVRDWKAKTGFEPNGLATYFVERPGGRPAGSNYQDPNPGISYMIDPIFGDPSNQQWEDFLSAFNQYHVKAGAVLSLSQTKHVWPPQAIPIPSSVAHPRLTTKYYKQFVQ</sequence>
<dbReference type="PANTHER" id="PTHR43762">
    <property type="entry name" value="L-GULONOLACTONE OXIDASE"/>
    <property type="match status" value="1"/>
</dbReference>
<dbReference type="OrthoDB" id="4500163at2759"/>
<dbReference type="SUPFAM" id="SSF56176">
    <property type="entry name" value="FAD-binding/transporter-associated domain-like"/>
    <property type="match status" value="1"/>
</dbReference>
<dbReference type="InterPro" id="IPR016169">
    <property type="entry name" value="FAD-bd_PCMH_sub2"/>
</dbReference>
<dbReference type="Pfam" id="PF01565">
    <property type="entry name" value="FAD_binding_4"/>
    <property type="match status" value="1"/>
</dbReference>
<dbReference type="PANTHER" id="PTHR43762:SF7">
    <property type="entry name" value="FAD-BINDING PCMH-TYPE DOMAIN-CONTAINING PROTEIN"/>
    <property type="match status" value="1"/>
</dbReference>
<dbReference type="PROSITE" id="PS51387">
    <property type="entry name" value="FAD_PCMH"/>
    <property type="match status" value="1"/>
</dbReference>
<dbReference type="Gene3D" id="3.30.465.10">
    <property type="match status" value="1"/>
</dbReference>
<dbReference type="STRING" id="307507.A0A2V0NQH7"/>
<dbReference type="AlphaFoldDB" id="A0A2V0NQH7"/>
<feature type="domain" description="FAD-binding PCMH-type" evidence="2">
    <location>
        <begin position="51"/>
        <end position="224"/>
    </location>
</feature>
<organism evidence="3 4">
    <name type="scientific">Raphidocelis subcapitata</name>
    <dbReference type="NCBI Taxonomy" id="307507"/>
    <lineage>
        <taxon>Eukaryota</taxon>
        <taxon>Viridiplantae</taxon>
        <taxon>Chlorophyta</taxon>
        <taxon>core chlorophytes</taxon>
        <taxon>Chlorophyceae</taxon>
        <taxon>CS clade</taxon>
        <taxon>Sphaeropleales</taxon>
        <taxon>Selenastraceae</taxon>
        <taxon>Raphidocelis</taxon>
    </lineage>
</organism>
<name>A0A2V0NQH7_9CHLO</name>
<dbReference type="GO" id="GO:0071949">
    <property type="term" value="F:FAD binding"/>
    <property type="evidence" value="ECO:0007669"/>
    <property type="project" value="InterPro"/>
</dbReference>
<dbReference type="GO" id="GO:0016899">
    <property type="term" value="F:oxidoreductase activity, acting on the CH-OH group of donors, oxygen as acceptor"/>
    <property type="evidence" value="ECO:0007669"/>
    <property type="project" value="InterPro"/>
</dbReference>
<keyword evidence="1" id="KW-0732">Signal</keyword>
<dbReference type="InterPro" id="IPR036318">
    <property type="entry name" value="FAD-bd_PCMH-like_sf"/>
</dbReference>
<dbReference type="EMBL" id="BDRX01000011">
    <property type="protein sequence ID" value="GBF89539.1"/>
    <property type="molecule type" value="Genomic_DNA"/>
</dbReference>
<reference evidence="3 4" key="1">
    <citation type="journal article" date="2018" name="Sci. Rep.">
        <title>Raphidocelis subcapitata (=Pseudokirchneriella subcapitata) provides an insight into genome evolution and environmental adaptations in the Sphaeropleales.</title>
        <authorList>
            <person name="Suzuki S."/>
            <person name="Yamaguchi H."/>
            <person name="Nakajima N."/>
            <person name="Kawachi M."/>
        </authorList>
    </citation>
    <scope>NUCLEOTIDE SEQUENCE [LARGE SCALE GENOMIC DNA]</scope>
    <source>
        <strain evidence="3 4">NIES-35</strain>
    </source>
</reference>
<dbReference type="InterPro" id="IPR006094">
    <property type="entry name" value="Oxid_FAD_bind_N"/>
</dbReference>
<evidence type="ECO:0000313" key="3">
    <source>
        <dbReference type="EMBL" id="GBF89539.1"/>
    </source>
</evidence>
<feature type="chain" id="PRO_5015874362" description="FAD-binding PCMH-type domain-containing protein" evidence="1">
    <location>
        <begin position="27"/>
        <end position="489"/>
    </location>
</feature>
<accession>A0A2V0NQH7</accession>
<feature type="signal peptide" evidence="1">
    <location>
        <begin position="1"/>
        <end position="26"/>
    </location>
</feature>
<protein>
    <recommendedName>
        <fullName evidence="2">FAD-binding PCMH-type domain-containing protein</fullName>
    </recommendedName>
</protein>
<dbReference type="Proteomes" id="UP000247498">
    <property type="component" value="Unassembled WGS sequence"/>
</dbReference>
<proteinExistence type="predicted"/>
<dbReference type="InterPro" id="IPR010031">
    <property type="entry name" value="FAD_lactone_oxidase-like"/>
</dbReference>
<dbReference type="InterPro" id="IPR016166">
    <property type="entry name" value="FAD-bd_PCMH"/>
</dbReference>
<dbReference type="InParanoid" id="A0A2V0NQH7"/>
<evidence type="ECO:0000259" key="2">
    <source>
        <dbReference type="PROSITE" id="PS51387"/>
    </source>
</evidence>
<keyword evidence="4" id="KW-1185">Reference proteome</keyword>
<evidence type="ECO:0000313" key="4">
    <source>
        <dbReference type="Proteomes" id="UP000247498"/>
    </source>
</evidence>
<gene>
    <name evidence="3" type="ORF">Rsub_02257</name>
</gene>
<evidence type="ECO:0000256" key="1">
    <source>
        <dbReference type="SAM" id="SignalP"/>
    </source>
</evidence>